<dbReference type="AlphaFoldDB" id="A0A9D5JT26"/>
<evidence type="ECO:0000313" key="7">
    <source>
        <dbReference type="EMBL" id="MBD3323496.1"/>
    </source>
</evidence>
<accession>A0A9D5JT26</accession>
<keyword evidence="5" id="KW-0560">Oxidoreductase</keyword>
<evidence type="ECO:0000256" key="1">
    <source>
        <dbReference type="ARBA" id="ARBA00001974"/>
    </source>
</evidence>
<dbReference type="InterPro" id="IPR016166">
    <property type="entry name" value="FAD-bd_PCMH"/>
</dbReference>
<comment type="cofactor">
    <cofactor evidence="1">
        <name>FAD</name>
        <dbReference type="ChEBI" id="CHEBI:57692"/>
    </cofactor>
</comment>
<dbReference type="Gene3D" id="3.40.462.20">
    <property type="match status" value="1"/>
</dbReference>
<dbReference type="Pfam" id="PF01565">
    <property type="entry name" value="FAD_binding_4"/>
    <property type="match status" value="1"/>
</dbReference>
<dbReference type="InterPro" id="IPR006094">
    <property type="entry name" value="Oxid_FAD_bind_N"/>
</dbReference>
<evidence type="ECO:0000313" key="8">
    <source>
        <dbReference type="Proteomes" id="UP000649604"/>
    </source>
</evidence>
<gene>
    <name evidence="7" type="ORF">GF339_02860</name>
</gene>
<dbReference type="InterPro" id="IPR012951">
    <property type="entry name" value="BBE"/>
</dbReference>
<dbReference type="PROSITE" id="PS51387">
    <property type="entry name" value="FAD_PCMH"/>
    <property type="match status" value="1"/>
</dbReference>
<name>A0A9D5JT26_9BACT</name>
<evidence type="ECO:0000259" key="6">
    <source>
        <dbReference type="PROSITE" id="PS51387"/>
    </source>
</evidence>
<dbReference type="GO" id="GO:0016491">
    <property type="term" value="F:oxidoreductase activity"/>
    <property type="evidence" value="ECO:0007669"/>
    <property type="project" value="UniProtKB-KW"/>
</dbReference>
<dbReference type="EMBL" id="WJJP01000085">
    <property type="protein sequence ID" value="MBD3323496.1"/>
    <property type="molecule type" value="Genomic_DNA"/>
</dbReference>
<dbReference type="PANTHER" id="PTHR42973:SF39">
    <property type="entry name" value="FAD-BINDING PCMH-TYPE DOMAIN-CONTAINING PROTEIN"/>
    <property type="match status" value="1"/>
</dbReference>
<dbReference type="PROSITE" id="PS00862">
    <property type="entry name" value="OX2_COVAL_FAD"/>
    <property type="match status" value="1"/>
</dbReference>
<dbReference type="PANTHER" id="PTHR42973">
    <property type="entry name" value="BINDING OXIDOREDUCTASE, PUTATIVE (AFU_ORTHOLOGUE AFUA_1G17690)-RELATED"/>
    <property type="match status" value="1"/>
</dbReference>
<feature type="domain" description="FAD-binding PCMH-type" evidence="6">
    <location>
        <begin position="51"/>
        <end position="221"/>
    </location>
</feature>
<dbReference type="InterPro" id="IPR050416">
    <property type="entry name" value="FAD-linked_Oxidoreductase"/>
</dbReference>
<comment type="caution">
    <text evidence="7">The sequence shown here is derived from an EMBL/GenBank/DDBJ whole genome shotgun (WGS) entry which is preliminary data.</text>
</comment>
<reference evidence="7" key="1">
    <citation type="submission" date="2019-11" db="EMBL/GenBank/DDBJ databases">
        <title>Microbial mats filling the niche in hypersaline microbial mats.</title>
        <authorList>
            <person name="Wong H.L."/>
            <person name="Macleod F.I."/>
            <person name="White R.A. III"/>
            <person name="Burns B.P."/>
        </authorList>
    </citation>
    <scope>NUCLEOTIDE SEQUENCE</scope>
    <source>
        <strain evidence="7">Rbin_158</strain>
    </source>
</reference>
<dbReference type="InterPro" id="IPR036318">
    <property type="entry name" value="FAD-bd_PCMH-like_sf"/>
</dbReference>
<dbReference type="GO" id="GO:0071949">
    <property type="term" value="F:FAD binding"/>
    <property type="evidence" value="ECO:0007669"/>
    <property type="project" value="InterPro"/>
</dbReference>
<dbReference type="Gene3D" id="3.30.465.10">
    <property type="match status" value="1"/>
</dbReference>
<evidence type="ECO:0000256" key="2">
    <source>
        <dbReference type="ARBA" id="ARBA00005466"/>
    </source>
</evidence>
<evidence type="ECO:0000256" key="5">
    <source>
        <dbReference type="ARBA" id="ARBA00023002"/>
    </source>
</evidence>
<protein>
    <submittedName>
        <fullName evidence="7">FAD-binding protein</fullName>
    </submittedName>
</protein>
<dbReference type="InterPro" id="IPR016167">
    <property type="entry name" value="FAD-bd_PCMH_sub1"/>
</dbReference>
<proteinExistence type="inferred from homology"/>
<organism evidence="7 8">
    <name type="scientific">candidate division KSB3 bacterium</name>
    <dbReference type="NCBI Taxonomy" id="2044937"/>
    <lineage>
        <taxon>Bacteria</taxon>
        <taxon>candidate division KSB3</taxon>
    </lineage>
</organism>
<keyword evidence="4" id="KW-0274">FAD</keyword>
<sequence>MLDHKVRTTTNGNTVLSEKLIEEFTANLSGQLLCHGDEDYEEQRNVWNGMIDKHPALIVRCANVNDVVQAVNFARNNDLLVAVRGGGHNVAGTALCDDGLVIDLSLMKKVEVDPDARTAVAQGGATIADLDAATQPHGLAAPMGVVSQTGIAGLTLGGGIGWLRRKYGLSSDNVLSFELVTADGRVLNVSKNEHPDLFWGLRGGGGNFGVVTAFEYQLHPVSPEVMFVFVLYHASKMQEVLRSYRDYCATAPDEVSSFMIAGNVPSSEDFPPEIHGEPFVLFGACYAGSVEEGQQVLQPLREFAEPMVDASGPMPYTDVQTILDAEFPDGFHYYWKSLYLDSLDDPVIDGVAACNEQRPSPLSTVDIWQMGGAISRFSEDDSAVGSRDAPYLLGIEANWDPSEDDDANIAWARKCIADMQPFSNGRQYLNFPGFLEDQEQTMRTTFDNRYERLVALKNKYDPTNFFRLNHNIKPSS</sequence>
<comment type="similarity">
    <text evidence="2">Belongs to the oxygen-dependent FAD-linked oxidoreductase family.</text>
</comment>
<keyword evidence="3" id="KW-0285">Flavoprotein</keyword>
<evidence type="ECO:0000256" key="3">
    <source>
        <dbReference type="ARBA" id="ARBA00022630"/>
    </source>
</evidence>
<dbReference type="InterPro" id="IPR016169">
    <property type="entry name" value="FAD-bd_PCMH_sub2"/>
</dbReference>
<dbReference type="Pfam" id="PF08031">
    <property type="entry name" value="BBE"/>
    <property type="match status" value="1"/>
</dbReference>
<dbReference type="SUPFAM" id="SSF56176">
    <property type="entry name" value="FAD-binding/transporter-associated domain-like"/>
    <property type="match status" value="1"/>
</dbReference>
<dbReference type="Gene3D" id="3.30.43.10">
    <property type="entry name" value="Uridine Diphospho-n-acetylenolpyruvylglucosamine Reductase, domain 2"/>
    <property type="match status" value="1"/>
</dbReference>
<dbReference type="InterPro" id="IPR006093">
    <property type="entry name" value="Oxy_OxRdtase_FAD_BS"/>
</dbReference>
<evidence type="ECO:0000256" key="4">
    <source>
        <dbReference type="ARBA" id="ARBA00022827"/>
    </source>
</evidence>
<dbReference type="Proteomes" id="UP000649604">
    <property type="component" value="Unassembled WGS sequence"/>
</dbReference>